<sequence length="48" mass="5648">MINYEMTQIDSILISSPWMIGRWNARSFTLLMIARTPILICAELFVRM</sequence>
<organism evidence="1 2">
    <name type="scientific">Pseudomonas putida ND6</name>
    <dbReference type="NCBI Taxonomy" id="231023"/>
    <lineage>
        <taxon>Bacteria</taxon>
        <taxon>Pseudomonadati</taxon>
        <taxon>Pseudomonadota</taxon>
        <taxon>Gammaproteobacteria</taxon>
        <taxon>Pseudomonadales</taxon>
        <taxon>Pseudomonadaceae</taxon>
        <taxon>Pseudomonas</taxon>
    </lineage>
</organism>
<dbReference type="Proteomes" id="UP000005268">
    <property type="component" value="Chromosome"/>
</dbReference>
<dbReference type="HOGENOM" id="CLU_3156852_0_0_6"/>
<proteinExistence type="predicted"/>
<evidence type="ECO:0000313" key="2">
    <source>
        <dbReference type="Proteomes" id="UP000005268"/>
    </source>
</evidence>
<reference evidence="1 2" key="1">
    <citation type="journal article" date="2012" name="J. Bacteriol.">
        <title>Complete Genome Sequence of the Naphthalene-Degrading Pseudomonas putida Strain ND6.</title>
        <authorList>
            <person name="Li S."/>
            <person name="Zhao H."/>
            <person name="Li Y."/>
            <person name="Niu S."/>
            <person name="Cai B."/>
        </authorList>
    </citation>
    <scope>NUCLEOTIDE SEQUENCE [LARGE SCALE GENOMIC DNA]</scope>
    <source>
        <strain evidence="1 2">ND6</strain>
    </source>
</reference>
<protein>
    <submittedName>
        <fullName evidence="1">Uncharacterized protein</fullName>
    </submittedName>
</protein>
<accession>I3UZD2</accession>
<dbReference type="AlphaFoldDB" id="I3UZD2"/>
<dbReference type="KEGG" id="ppi:YSA_07566"/>
<name>I3UZD2_PSEPU</name>
<gene>
    <name evidence="1" type="ORF">YSA_07566</name>
</gene>
<dbReference type="EMBL" id="CP003588">
    <property type="protein sequence ID" value="AFK70853.1"/>
    <property type="molecule type" value="Genomic_DNA"/>
</dbReference>
<evidence type="ECO:0000313" key="1">
    <source>
        <dbReference type="EMBL" id="AFK70853.1"/>
    </source>
</evidence>